<proteinExistence type="predicted"/>
<keyword evidence="17" id="KW-1133">Transmembrane helix</keyword>
<comment type="function">
    <text evidence="14">Member of the two-component regulatory system NreB/NreC involved in the control of dissimilatory nitrate/nitrite reduction in response to oxygen. NreB functions as a direct oxygen sensor histidine kinase which is autophosphorylated, in the absence of oxygen, probably at the conserved histidine residue, and transfers its phosphate group probably to a conserved aspartate residue of NreC. NreB/NreC activates the expression of the nitrate (narGHJI) and nitrite (nir) reductase operons, as well as the putative nitrate transporter gene narT.</text>
</comment>
<feature type="transmembrane region" description="Helical" evidence="17">
    <location>
        <begin position="69"/>
        <end position="95"/>
    </location>
</feature>
<dbReference type="PANTHER" id="PTHR24421">
    <property type="entry name" value="NITRATE/NITRITE SENSOR PROTEIN NARX-RELATED"/>
    <property type="match status" value="1"/>
</dbReference>
<keyword evidence="11" id="KW-0408">Iron</keyword>
<keyword evidence="10 19" id="KW-0418">Kinase</keyword>
<dbReference type="EC" id="2.7.13.3" evidence="4"/>
<name>A0ABP5BW80_9ACTN</name>
<keyword evidence="17" id="KW-0812">Transmembrane</keyword>
<dbReference type="InterPro" id="IPR004358">
    <property type="entry name" value="Sig_transdc_His_kin-like_C"/>
</dbReference>
<evidence type="ECO:0000313" key="19">
    <source>
        <dbReference type="EMBL" id="GAA1951488.1"/>
    </source>
</evidence>
<evidence type="ECO:0000256" key="2">
    <source>
        <dbReference type="ARBA" id="ARBA00001966"/>
    </source>
</evidence>
<evidence type="ECO:0000256" key="1">
    <source>
        <dbReference type="ARBA" id="ARBA00000085"/>
    </source>
</evidence>
<evidence type="ECO:0000256" key="16">
    <source>
        <dbReference type="SAM" id="Coils"/>
    </source>
</evidence>
<dbReference type="Proteomes" id="UP001499854">
    <property type="component" value="Unassembled WGS sequence"/>
</dbReference>
<evidence type="ECO:0000256" key="11">
    <source>
        <dbReference type="ARBA" id="ARBA00023004"/>
    </source>
</evidence>
<comment type="cofactor">
    <cofactor evidence="2">
        <name>[4Fe-4S] cluster</name>
        <dbReference type="ChEBI" id="CHEBI:49883"/>
    </cofactor>
</comment>
<dbReference type="InterPro" id="IPR017205">
    <property type="entry name" value="Sig_transdc_His_kinase_ChrS"/>
</dbReference>
<dbReference type="Pfam" id="PF07730">
    <property type="entry name" value="HisKA_3"/>
    <property type="match status" value="1"/>
</dbReference>
<evidence type="ECO:0000256" key="5">
    <source>
        <dbReference type="ARBA" id="ARBA00017322"/>
    </source>
</evidence>
<dbReference type="CDD" id="cd16917">
    <property type="entry name" value="HATPase_UhpB-NarQ-NarX-like"/>
    <property type="match status" value="1"/>
</dbReference>
<dbReference type="InterPro" id="IPR050482">
    <property type="entry name" value="Sensor_HK_TwoCompSys"/>
</dbReference>
<feature type="transmembrane region" description="Helical" evidence="17">
    <location>
        <begin position="134"/>
        <end position="156"/>
    </location>
</feature>
<feature type="transmembrane region" description="Helical" evidence="17">
    <location>
        <begin position="30"/>
        <end position="49"/>
    </location>
</feature>
<dbReference type="InterPro" id="IPR003594">
    <property type="entry name" value="HATPase_dom"/>
</dbReference>
<comment type="subcellular location">
    <subcellularLocation>
        <location evidence="3">Cytoplasm</location>
    </subcellularLocation>
</comment>
<evidence type="ECO:0000256" key="6">
    <source>
        <dbReference type="ARBA" id="ARBA00022485"/>
    </source>
</evidence>
<dbReference type="SMART" id="SM00387">
    <property type="entry name" value="HATPase_c"/>
    <property type="match status" value="1"/>
</dbReference>
<protein>
    <recommendedName>
        <fullName evidence="5">Oxygen sensor histidine kinase NreB</fullName>
        <ecNumber evidence="4">2.7.13.3</ecNumber>
    </recommendedName>
    <alternativeName>
        <fullName evidence="15">Nitrogen regulation protein B</fullName>
    </alternativeName>
</protein>
<dbReference type="GO" id="GO:0016301">
    <property type="term" value="F:kinase activity"/>
    <property type="evidence" value="ECO:0007669"/>
    <property type="project" value="UniProtKB-KW"/>
</dbReference>
<dbReference type="PROSITE" id="PS50109">
    <property type="entry name" value="HIS_KIN"/>
    <property type="match status" value="1"/>
</dbReference>
<keyword evidence="7" id="KW-0963">Cytoplasm</keyword>
<evidence type="ECO:0000256" key="10">
    <source>
        <dbReference type="ARBA" id="ARBA00022777"/>
    </source>
</evidence>
<dbReference type="EMBL" id="BAAAQM010000001">
    <property type="protein sequence ID" value="GAA1951488.1"/>
    <property type="molecule type" value="Genomic_DNA"/>
</dbReference>
<organism evidence="19 20">
    <name type="scientific">Catenulispora subtropica</name>
    <dbReference type="NCBI Taxonomy" id="450798"/>
    <lineage>
        <taxon>Bacteria</taxon>
        <taxon>Bacillati</taxon>
        <taxon>Actinomycetota</taxon>
        <taxon>Actinomycetes</taxon>
        <taxon>Catenulisporales</taxon>
        <taxon>Catenulisporaceae</taxon>
        <taxon>Catenulispora</taxon>
    </lineage>
</organism>
<keyword evidence="12" id="KW-0902">Two-component regulatory system</keyword>
<dbReference type="Pfam" id="PF02518">
    <property type="entry name" value="HATPase_c"/>
    <property type="match status" value="1"/>
</dbReference>
<keyword evidence="16" id="KW-0175">Coiled coil</keyword>
<evidence type="ECO:0000259" key="18">
    <source>
        <dbReference type="PROSITE" id="PS50109"/>
    </source>
</evidence>
<evidence type="ECO:0000256" key="12">
    <source>
        <dbReference type="ARBA" id="ARBA00023012"/>
    </source>
</evidence>
<dbReference type="Gene3D" id="3.30.565.10">
    <property type="entry name" value="Histidine kinase-like ATPase, C-terminal domain"/>
    <property type="match status" value="1"/>
</dbReference>
<evidence type="ECO:0000256" key="17">
    <source>
        <dbReference type="SAM" id="Phobius"/>
    </source>
</evidence>
<dbReference type="SUPFAM" id="SSF55874">
    <property type="entry name" value="ATPase domain of HSP90 chaperone/DNA topoisomerase II/histidine kinase"/>
    <property type="match status" value="1"/>
</dbReference>
<feature type="transmembrane region" description="Helical" evidence="17">
    <location>
        <begin position="107"/>
        <end position="128"/>
    </location>
</feature>
<keyword evidence="9" id="KW-0479">Metal-binding</keyword>
<accession>A0ABP5BW80</accession>
<keyword evidence="20" id="KW-1185">Reference proteome</keyword>
<evidence type="ECO:0000256" key="13">
    <source>
        <dbReference type="ARBA" id="ARBA00023014"/>
    </source>
</evidence>
<dbReference type="InterPro" id="IPR005467">
    <property type="entry name" value="His_kinase_dom"/>
</dbReference>
<evidence type="ECO:0000256" key="15">
    <source>
        <dbReference type="ARBA" id="ARBA00030800"/>
    </source>
</evidence>
<keyword evidence="17" id="KW-0472">Membrane</keyword>
<reference evidence="20" key="1">
    <citation type="journal article" date="2019" name="Int. J. Syst. Evol. Microbiol.">
        <title>The Global Catalogue of Microorganisms (GCM) 10K type strain sequencing project: providing services to taxonomists for standard genome sequencing and annotation.</title>
        <authorList>
            <consortium name="The Broad Institute Genomics Platform"/>
            <consortium name="The Broad Institute Genome Sequencing Center for Infectious Disease"/>
            <person name="Wu L."/>
            <person name="Ma J."/>
        </authorList>
    </citation>
    <scope>NUCLEOTIDE SEQUENCE [LARGE SCALE GENOMIC DNA]</scope>
    <source>
        <strain evidence="20">JCM 16013</strain>
    </source>
</reference>
<dbReference type="PIRSF" id="PIRSF037434">
    <property type="entry name" value="STHK_ChrS"/>
    <property type="match status" value="1"/>
</dbReference>
<evidence type="ECO:0000256" key="9">
    <source>
        <dbReference type="ARBA" id="ARBA00022723"/>
    </source>
</evidence>
<dbReference type="PANTHER" id="PTHR24421:SF62">
    <property type="entry name" value="SENSORY TRANSDUCTION HISTIDINE KINASE"/>
    <property type="match status" value="1"/>
</dbReference>
<evidence type="ECO:0000256" key="7">
    <source>
        <dbReference type="ARBA" id="ARBA00022490"/>
    </source>
</evidence>
<dbReference type="InterPro" id="IPR036890">
    <property type="entry name" value="HATPase_C_sf"/>
</dbReference>
<gene>
    <name evidence="19" type="ORF">GCM10009838_03260</name>
</gene>
<sequence>MESAKIQRGIPYAGLGVSLTLALVLGPRTAAYYAVVLGGSAAALLWLHWGPPIRGLDAERVGAVRGTVYYAGLLALIATLILTNPLFGFFGFTGYLHSVVLPGRAKLAGIAGTAAVMATTQMGGVQNIHGPGVYVYVGLFAVNLLIAGSMTLSGVAEQEHRHQLAEANERLREMLEENAGLHAQLVAQAREAGVLDERQRLAGEIHDTIAQGLTGIVRHLEVADRFDADPEKRRRAIGVARDLARDSLAEARRSVQALRPGPLATAQLPEALTDLAETWSRGSGLDARVEISGDAVTLPPAIEVVLFRAAQEALANAGKYSRASRVGVTLSYTPDIVVLDVVDDGEGFDPAALTPSTNGTGYGLSAMRTRLTQIGGTLTIESEPGDGTAISAAVPLPAATAG</sequence>
<dbReference type="PRINTS" id="PR00344">
    <property type="entry name" value="BCTRLSENSOR"/>
</dbReference>
<feature type="domain" description="Histidine kinase" evidence="18">
    <location>
        <begin position="204"/>
        <end position="398"/>
    </location>
</feature>
<evidence type="ECO:0000256" key="14">
    <source>
        <dbReference type="ARBA" id="ARBA00024827"/>
    </source>
</evidence>
<dbReference type="RefSeq" id="WP_344655058.1">
    <property type="nucleotide sequence ID" value="NZ_BAAAQM010000001.1"/>
</dbReference>
<dbReference type="Gene3D" id="1.20.5.1930">
    <property type="match status" value="1"/>
</dbReference>
<keyword evidence="13" id="KW-0411">Iron-sulfur</keyword>
<feature type="coiled-coil region" evidence="16">
    <location>
        <begin position="157"/>
        <end position="184"/>
    </location>
</feature>
<feature type="transmembrane region" description="Helical" evidence="17">
    <location>
        <begin position="6"/>
        <end position="25"/>
    </location>
</feature>
<evidence type="ECO:0000256" key="8">
    <source>
        <dbReference type="ARBA" id="ARBA00022679"/>
    </source>
</evidence>
<keyword evidence="6" id="KW-0004">4Fe-4S</keyword>
<evidence type="ECO:0000256" key="3">
    <source>
        <dbReference type="ARBA" id="ARBA00004496"/>
    </source>
</evidence>
<comment type="caution">
    <text evidence="19">The sequence shown here is derived from an EMBL/GenBank/DDBJ whole genome shotgun (WGS) entry which is preliminary data.</text>
</comment>
<keyword evidence="8" id="KW-0808">Transferase</keyword>
<comment type="catalytic activity">
    <reaction evidence="1">
        <text>ATP + protein L-histidine = ADP + protein N-phospho-L-histidine.</text>
        <dbReference type="EC" id="2.7.13.3"/>
    </reaction>
</comment>
<dbReference type="InterPro" id="IPR011712">
    <property type="entry name" value="Sig_transdc_His_kin_sub3_dim/P"/>
</dbReference>
<evidence type="ECO:0000313" key="20">
    <source>
        <dbReference type="Proteomes" id="UP001499854"/>
    </source>
</evidence>
<evidence type="ECO:0000256" key="4">
    <source>
        <dbReference type="ARBA" id="ARBA00012438"/>
    </source>
</evidence>